<protein>
    <recommendedName>
        <fullName evidence="3">VOC domain-containing protein</fullName>
    </recommendedName>
</protein>
<comment type="caution">
    <text evidence="1">The sequence shown here is derived from an EMBL/GenBank/DDBJ whole genome shotgun (WGS) entry which is preliminary data.</text>
</comment>
<name>A0A1F6FQ04_9BACT</name>
<dbReference type="Gene3D" id="3.10.180.10">
    <property type="entry name" value="2,3-Dihydroxybiphenyl 1,2-Dioxygenase, domain 1"/>
    <property type="match status" value="1"/>
</dbReference>
<accession>A0A1F6FQ04</accession>
<dbReference type="InterPro" id="IPR010393">
    <property type="entry name" value="DUF991_YecM-like"/>
</dbReference>
<sequence length="172" mass="20044">MTNYPINSIPEINSFLEPYLNSVLTMANKLNINLLDKRFSGDHLGLQVLSKKEFDECHSALLKNSEMIHDAIIHERRNRIYRFKKILSLKGITIPKIEIFEPKPNADISKLRPSIEHIAFYIKDYDSFLKECKNNNVPIDKSIDTNGSKFFKTKLIDNIEIEFRNDSLGEWD</sequence>
<proteinExistence type="predicted"/>
<evidence type="ECO:0008006" key="3">
    <source>
        <dbReference type="Google" id="ProtNLM"/>
    </source>
</evidence>
<reference evidence="1 2" key="1">
    <citation type="journal article" date="2016" name="Nat. Commun.">
        <title>Thousands of microbial genomes shed light on interconnected biogeochemical processes in an aquifer system.</title>
        <authorList>
            <person name="Anantharaman K."/>
            <person name="Brown C.T."/>
            <person name="Hug L.A."/>
            <person name="Sharon I."/>
            <person name="Castelle C.J."/>
            <person name="Probst A.J."/>
            <person name="Thomas B.C."/>
            <person name="Singh A."/>
            <person name="Wilkins M.J."/>
            <person name="Karaoz U."/>
            <person name="Brodie E.L."/>
            <person name="Williams K.H."/>
            <person name="Hubbard S.S."/>
            <person name="Banfield J.F."/>
        </authorList>
    </citation>
    <scope>NUCLEOTIDE SEQUENCE [LARGE SCALE GENOMIC DNA]</scope>
</reference>
<dbReference type="Pfam" id="PF06185">
    <property type="entry name" value="YecM"/>
    <property type="match status" value="1"/>
</dbReference>
<dbReference type="EMBL" id="MFMT01000034">
    <property type="protein sequence ID" value="OGG87939.1"/>
    <property type="molecule type" value="Genomic_DNA"/>
</dbReference>
<evidence type="ECO:0000313" key="1">
    <source>
        <dbReference type="EMBL" id="OGG87939.1"/>
    </source>
</evidence>
<dbReference type="SUPFAM" id="SSF54593">
    <property type="entry name" value="Glyoxalase/Bleomycin resistance protein/Dihydroxybiphenyl dioxygenase"/>
    <property type="match status" value="1"/>
</dbReference>
<dbReference type="AlphaFoldDB" id="A0A1F6FQ04"/>
<gene>
    <name evidence="1" type="ORF">A2592_01785</name>
</gene>
<dbReference type="InterPro" id="IPR029068">
    <property type="entry name" value="Glyas_Bleomycin-R_OHBP_Dase"/>
</dbReference>
<organism evidence="1 2">
    <name type="scientific">Candidatus Kaiserbacteria bacterium RIFOXYD1_FULL_42_15</name>
    <dbReference type="NCBI Taxonomy" id="1798532"/>
    <lineage>
        <taxon>Bacteria</taxon>
        <taxon>Candidatus Kaiseribacteriota</taxon>
    </lineage>
</organism>
<dbReference type="Proteomes" id="UP000179230">
    <property type="component" value="Unassembled WGS sequence"/>
</dbReference>
<evidence type="ECO:0000313" key="2">
    <source>
        <dbReference type="Proteomes" id="UP000179230"/>
    </source>
</evidence>